<protein>
    <submittedName>
        <fullName evidence="1">Uncharacterized protein</fullName>
    </submittedName>
</protein>
<comment type="caution">
    <text evidence="1">The sequence shown here is derived from an EMBL/GenBank/DDBJ whole genome shotgun (WGS) entry which is preliminary data.</text>
</comment>
<accession>A0A2P7Z269</accession>
<dbReference type="Proteomes" id="UP000243723">
    <property type="component" value="Unassembled WGS sequence"/>
</dbReference>
<evidence type="ECO:0000313" key="2">
    <source>
        <dbReference type="Proteomes" id="UP000243723"/>
    </source>
</evidence>
<dbReference type="STRING" id="40998.A0A2P7Z269"/>
<dbReference type="OrthoDB" id="420422at2759"/>
<dbReference type="EMBL" id="NHZQ01000335">
    <property type="protein sequence ID" value="PSK42303.1"/>
    <property type="molecule type" value="Genomic_DNA"/>
</dbReference>
<organism evidence="1 2">
    <name type="scientific">Elsinoe australis</name>
    <dbReference type="NCBI Taxonomy" id="40998"/>
    <lineage>
        <taxon>Eukaryota</taxon>
        <taxon>Fungi</taxon>
        <taxon>Dikarya</taxon>
        <taxon>Ascomycota</taxon>
        <taxon>Pezizomycotina</taxon>
        <taxon>Dothideomycetes</taxon>
        <taxon>Dothideomycetidae</taxon>
        <taxon>Myriangiales</taxon>
        <taxon>Elsinoaceae</taxon>
        <taxon>Elsinoe</taxon>
    </lineage>
</organism>
<proteinExistence type="predicted"/>
<dbReference type="AlphaFoldDB" id="A0A2P7Z269"/>
<gene>
    <name evidence="1" type="ORF">B9Z65_4217</name>
</gene>
<reference evidence="1 2" key="1">
    <citation type="submission" date="2017-05" db="EMBL/GenBank/DDBJ databases">
        <title>Draft genome sequence of Elsinoe australis.</title>
        <authorList>
            <person name="Cheng Q."/>
        </authorList>
    </citation>
    <scope>NUCLEOTIDE SEQUENCE [LARGE SCALE GENOMIC DNA]</scope>
    <source>
        <strain evidence="1 2">NL1</strain>
    </source>
</reference>
<name>A0A2P7Z269_9PEZI</name>
<evidence type="ECO:0000313" key="1">
    <source>
        <dbReference type="EMBL" id="PSK42303.1"/>
    </source>
</evidence>
<keyword evidence="2" id="KW-1185">Reference proteome</keyword>
<sequence>MLDSATAFYWNDRYYTDMANVPDTYEEATQSRGKKIASSYPSLRSLLSKLSHQLHCPIIYTASDVQPKHCQPATRSLPSALPKSWGTFPDLRLLIQRRPVRGFPLATSAEEAARDAKDRSAAVAEAPFEVVVNYDGNEDWNGETRDIVRTGRGKFSMMITREGVSLE</sequence>